<proteinExistence type="inferred from homology"/>
<evidence type="ECO:0000256" key="6">
    <source>
        <dbReference type="PIRNR" id="PIRNR000446"/>
    </source>
</evidence>
<evidence type="ECO:0000256" key="2">
    <source>
        <dbReference type="ARBA" id="ARBA00018953"/>
    </source>
</evidence>
<dbReference type="Gene3D" id="3.30.70.250">
    <property type="entry name" value="Malonyl-CoA ACP transacylase, ACP-binding"/>
    <property type="match status" value="1"/>
</dbReference>
<dbReference type="InterPro" id="IPR001227">
    <property type="entry name" value="Ac_transferase_dom_sf"/>
</dbReference>
<accession>A0A5E6MD49</accession>
<name>A0A5E6MD49_9BACT</name>
<dbReference type="InterPro" id="IPR016035">
    <property type="entry name" value="Acyl_Trfase/lysoPLipase"/>
</dbReference>
<comment type="catalytic activity">
    <reaction evidence="5 6">
        <text>holo-[ACP] + malonyl-CoA = malonyl-[ACP] + CoA</text>
        <dbReference type="Rhea" id="RHEA:41792"/>
        <dbReference type="Rhea" id="RHEA-COMP:9623"/>
        <dbReference type="Rhea" id="RHEA-COMP:9685"/>
        <dbReference type="ChEBI" id="CHEBI:57287"/>
        <dbReference type="ChEBI" id="CHEBI:57384"/>
        <dbReference type="ChEBI" id="CHEBI:64479"/>
        <dbReference type="ChEBI" id="CHEBI:78449"/>
        <dbReference type="EC" id="2.3.1.39"/>
    </reaction>
</comment>
<comment type="similarity">
    <text evidence="6">Belongs to the fabD family.</text>
</comment>
<dbReference type="InterPro" id="IPR024925">
    <property type="entry name" value="Malonyl_CoA-ACP_transAc"/>
</dbReference>
<evidence type="ECO:0000313" key="9">
    <source>
        <dbReference type="EMBL" id="VVM07458.1"/>
    </source>
</evidence>
<dbReference type="RefSeq" id="WP_142525591.1">
    <property type="nucleotide sequence ID" value="NZ_CABFUZ020000165.1"/>
</dbReference>
<dbReference type="EC" id="2.3.1.39" evidence="1 6"/>
<dbReference type="PANTHER" id="PTHR42681:SF1">
    <property type="entry name" value="MALONYL-COA-ACYL CARRIER PROTEIN TRANSACYLASE, MITOCHONDRIAL"/>
    <property type="match status" value="1"/>
</dbReference>
<protein>
    <recommendedName>
        <fullName evidence="2 6">Malonyl CoA-acyl carrier protein transacylase</fullName>
        <ecNumber evidence="1 6">2.3.1.39</ecNumber>
    </recommendedName>
</protein>
<keyword evidence="10" id="KW-1185">Reference proteome</keyword>
<dbReference type="SUPFAM" id="SSF55048">
    <property type="entry name" value="Probable ACP-binding domain of malonyl-CoA ACP transacylase"/>
    <property type="match status" value="1"/>
</dbReference>
<reference evidence="9" key="1">
    <citation type="submission" date="2019-09" db="EMBL/GenBank/DDBJ databases">
        <authorList>
            <person name="Cremers G."/>
        </authorList>
    </citation>
    <scope>NUCLEOTIDE SEQUENCE [LARGE SCALE GENOMIC DNA]</scope>
    <source>
        <strain evidence="9">3B</strain>
    </source>
</reference>
<dbReference type="InterPro" id="IPR050858">
    <property type="entry name" value="Mal-CoA-ACP_Trans/PKS_FabD"/>
</dbReference>
<evidence type="ECO:0000256" key="7">
    <source>
        <dbReference type="PIRSR" id="PIRSR000446-1"/>
    </source>
</evidence>
<sequence length="311" mass="34027">MELQRALLFDGQGAQEVGMGRDLCEADADVRCLYEEADRVLEMPLSSLSFHGPAEALVQTAVCQPALFVHGIAFFTLLQKRVPSFRFSVAAGLSLGELTAHAAAGTFSFSAGLRLVKTRAMAIQKAAEEAPGGMIALVGADKATAEEIAREARLDIANYNAPGQLILSGTHQALALVPELARERKVRKVIPLDVSGAFHSRLMHKAAEELRRFLEDFPLEAPRVPVFSNYLGRPVRRPDEIRSTLIHQVEGSVRWEDCIRGMLEQGIGQFVEIGPRPILTGLLRRIAPQAEGIALTTVLDLQSHEHTLLKR</sequence>
<feature type="active site" evidence="7">
    <location>
        <position position="94"/>
    </location>
</feature>
<dbReference type="GO" id="GO:0004314">
    <property type="term" value="F:[acyl-carrier-protein] S-malonyltransferase activity"/>
    <property type="evidence" value="ECO:0007669"/>
    <property type="project" value="UniProtKB-EC"/>
</dbReference>
<gene>
    <name evidence="9" type="primary">fabD</name>
    <name evidence="9" type="ORF">MAMC_01619</name>
</gene>
<keyword evidence="3 6" id="KW-0808">Transferase</keyword>
<dbReference type="SMART" id="SM00827">
    <property type="entry name" value="PKS_AT"/>
    <property type="match status" value="1"/>
</dbReference>
<dbReference type="GO" id="GO:0006633">
    <property type="term" value="P:fatty acid biosynthetic process"/>
    <property type="evidence" value="ECO:0007669"/>
    <property type="project" value="TreeGrafter"/>
</dbReference>
<feature type="domain" description="Malonyl-CoA:ACP transacylase (MAT)" evidence="8">
    <location>
        <begin position="8"/>
        <end position="306"/>
    </location>
</feature>
<dbReference type="Gene3D" id="3.40.366.10">
    <property type="entry name" value="Malonyl-Coenzyme A Acyl Carrier Protein, domain 2"/>
    <property type="match status" value="1"/>
</dbReference>
<evidence type="ECO:0000313" key="10">
    <source>
        <dbReference type="Proteomes" id="UP000381693"/>
    </source>
</evidence>
<dbReference type="PANTHER" id="PTHR42681">
    <property type="entry name" value="MALONYL-COA-ACYL CARRIER PROTEIN TRANSACYLASE, MITOCHONDRIAL"/>
    <property type="match status" value="1"/>
</dbReference>
<evidence type="ECO:0000256" key="5">
    <source>
        <dbReference type="ARBA" id="ARBA00048462"/>
    </source>
</evidence>
<dbReference type="EMBL" id="CABFUZ020000165">
    <property type="protein sequence ID" value="VVM07458.1"/>
    <property type="molecule type" value="Genomic_DNA"/>
</dbReference>
<feature type="active site" evidence="7">
    <location>
        <position position="199"/>
    </location>
</feature>
<organism evidence="9 10">
    <name type="scientific">Methylacidimicrobium cyclopophantes</name>
    <dbReference type="NCBI Taxonomy" id="1041766"/>
    <lineage>
        <taxon>Bacteria</taxon>
        <taxon>Pseudomonadati</taxon>
        <taxon>Verrucomicrobiota</taxon>
        <taxon>Methylacidimicrobium</taxon>
    </lineage>
</organism>
<dbReference type="SUPFAM" id="SSF52151">
    <property type="entry name" value="FabD/lysophospholipase-like"/>
    <property type="match status" value="1"/>
</dbReference>
<evidence type="ECO:0000256" key="3">
    <source>
        <dbReference type="ARBA" id="ARBA00022679"/>
    </source>
</evidence>
<evidence type="ECO:0000256" key="4">
    <source>
        <dbReference type="ARBA" id="ARBA00023315"/>
    </source>
</evidence>
<dbReference type="Proteomes" id="UP000381693">
    <property type="component" value="Unassembled WGS sequence"/>
</dbReference>
<dbReference type="OrthoDB" id="9805460at2"/>
<evidence type="ECO:0000259" key="8">
    <source>
        <dbReference type="SMART" id="SM00827"/>
    </source>
</evidence>
<dbReference type="AlphaFoldDB" id="A0A5E6MD49"/>
<dbReference type="PIRSF" id="PIRSF000446">
    <property type="entry name" value="Mct"/>
    <property type="match status" value="1"/>
</dbReference>
<evidence type="ECO:0000256" key="1">
    <source>
        <dbReference type="ARBA" id="ARBA00013258"/>
    </source>
</evidence>
<dbReference type="Pfam" id="PF00698">
    <property type="entry name" value="Acyl_transf_1"/>
    <property type="match status" value="1"/>
</dbReference>
<dbReference type="InterPro" id="IPR016036">
    <property type="entry name" value="Malonyl_transacylase_ACP-bd"/>
</dbReference>
<comment type="caution">
    <text evidence="9">The sequence shown here is derived from an EMBL/GenBank/DDBJ whole genome shotgun (WGS) entry which is preliminary data.</text>
</comment>
<dbReference type="InterPro" id="IPR014043">
    <property type="entry name" value="Acyl_transferase_dom"/>
</dbReference>
<keyword evidence="4 6" id="KW-0012">Acyltransferase</keyword>